<comment type="caution">
    <text evidence="2">The sequence shown here is derived from an EMBL/GenBank/DDBJ whole genome shotgun (WGS) entry which is preliminary data.</text>
</comment>
<dbReference type="InterPro" id="IPR027417">
    <property type="entry name" value="P-loop_NTPase"/>
</dbReference>
<gene>
    <name evidence="2" type="ORF">B9Q06_09360</name>
</gene>
<dbReference type="PANTHER" id="PTHR33295">
    <property type="entry name" value="ATPASE"/>
    <property type="match status" value="1"/>
</dbReference>
<accession>A0A2R6B6X3</accession>
<dbReference type="InterPro" id="IPR025420">
    <property type="entry name" value="DUF4143"/>
</dbReference>
<dbReference type="Pfam" id="PF13173">
    <property type="entry name" value="AAA_14"/>
    <property type="match status" value="1"/>
</dbReference>
<evidence type="ECO:0000313" key="3">
    <source>
        <dbReference type="Proteomes" id="UP000241284"/>
    </source>
</evidence>
<dbReference type="SMART" id="SM00382">
    <property type="entry name" value="AAA"/>
    <property type="match status" value="1"/>
</dbReference>
<organism evidence="2 3">
    <name type="scientific">Candidatus Marsarchaeota G2 archaeon ECH_B_2</name>
    <dbReference type="NCBI Taxonomy" id="1978160"/>
    <lineage>
        <taxon>Archaea</taxon>
        <taxon>Candidatus Marsarchaeota</taxon>
        <taxon>Candidatus Marsarchaeota group 2</taxon>
    </lineage>
</organism>
<evidence type="ECO:0000259" key="1">
    <source>
        <dbReference type="SMART" id="SM00382"/>
    </source>
</evidence>
<dbReference type="InterPro" id="IPR003593">
    <property type="entry name" value="AAA+_ATPase"/>
</dbReference>
<sequence>MHVLVGADSPTVFTLTKKDYIYPFAVNLRMSERYNPWWFGEPDPTYIAWVDSEVRWRPREADLLSLEPFSLNFLVGPRQVGKTTLVKLVIHELLAKLDPNAVFYYSCDELVDYIELGEVLDSYLDSANARGVPVPYIFLDEVTLVEDWWRAVKSRIDDGSLKRAVVTVTGSASIEVAKGREAFPGRRGGGVDITLMPLSFASYVEALARLPLMKGKGVVGALEASRANRVYGERLSKLFRGFVASGGFPAALKDYAKYGKVSEDTRRSLLDWLRVDWSRAGRSDGYMKEVLGFILWSRCSPVSWLGVAKNTSIGSPNTAQAYIETLENLLVAKVLEHVDASGMVQHRKNRKIHFTDPLLYHVFSGYSSTPVDEPCLVEATVAVHLGRSAPVYYWRNSGEVDVVVVDNGVQTGVEVKWGYHPSSKPRHLTHYVTLNRELIPVFLASLGN</sequence>
<dbReference type="Pfam" id="PF13635">
    <property type="entry name" value="DUF4143"/>
    <property type="match status" value="1"/>
</dbReference>
<protein>
    <recommendedName>
        <fullName evidence="1">AAA+ ATPase domain-containing protein</fullName>
    </recommendedName>
</protein>
<name>A0A2R6B6X3_9ARCH</name>
<evidence type="ECO:0000313" key="2">
    <source>
        <dbReference type="EMBL" id="PSN94343.1"/>
    </source>
</evidence>
<dbReference type="Proteomes" id="UP000241284">
    <property type="component" value="Unassembled WGS sequence"/>
</dbReference>
<proteinExistence type="predicted"/>
<dbReference type="EMBL" id="NEXH01000026">
    <property type="protein sequence ID" value="PSN94343.1"/>
    <property type="molecule type" value="Genomic_DNA"/>
</dbReference>
<dbReference type="SUPFAM" id="SSF52540">
    <property type="entry name" value="P-loop containing nucleoside triphosphate hydrolases"/>
    <property type="match status" value="1"/>
</dbReference>
<dbReference type="AlphaFoldDB" id="A0A2R6B6X3"/>
<feature type="domain" description="AAA+ ATPase" evidence="1">
    <location>
        <begin position="68"/>
        <end position="197"/>
    </location>
</feature>
<dbReference type="PANTHER" id="PTHR33295:SF18">
    <property type="entry name" value="AAA+ ATPASE DOMAIN-CONTAINING PROTEIN"/>
    <property type="match status" value="1"/>
</dbReference>
<dbReference type="InterPro" id="IPR041682">
    <property type="entry name" value="AAA_14"/>
</dbReference>
<reference evidence="2 3" key="1">
    <citation type="submission" date="2017-04" db="EMBL/GenBank/DDBJ databases">
        <title>Novel microbial lineages endemic to geothermal iron-oxide mats fill important gaps in the evolutionary history of Archaea.</title>
        <authorList>
            <person name="Jay Z.J."/>
            <person name="Beam J.P."/>
            <person name="Dlakic M."/>
            <person name="Rusch D.B."/>
            <person name="Kozubal M.A."/>
            <person name="Inskeep W.P."/>
        </authorList>
    </citation>
    <scope>NUCLEOTIDE SEQUENCE [LARGE SCALE GENOMIC DNA]</scope>
    <source>
        <strain evidence="2">ECH_B_2</strain>
    </source>
</reference>